<dbReference type="PANTHER" id="PTHR47837:SF1">
    <property type="entry name" value="GTP PYROPHOSPHOKINASE YJBM"/>
    <property type="match status" value="1"/>
</dbReference>
<dbReference type="InterPro" id="IPR007685">
    <property type="entry name" value="RelA_SpoT"/>
</dbReference>
<name>A0ABX3C650_9MYCO</name>
<dbReference type="Gene3D" id="3.30.460.10">
    <property type="entry name" value="Beta Polymerase, domain 2"/>
    <property type="match status" value="1"/>
</dbReference>
<protein>
    <recommendedName>
        <fullName evidence="1">RelA/SpoT domain-containing protein</fullName>
    </recommendedName>
</protein>
<dbReference type="SMART" id="SM00954">
    <property type="entry name" value="RelA_SpoT"/>
    <property type="match status" value="1"/>
</dbReference>
<dbReference type="EMBL" id="MLIH01000002">
    <property type="protein sequence ID" value="OHU13898.1"/>
    <property type="molecule type" value="Genomic_DNA"/>
</dbReference>
<keyword evidence="3" id="KW-1185">Reference proteome</keyword>
<proteinExistence type="predicted"/>
<dbReference type="CDD" id="cd05399">
    <property type="entry name" value="NT_Rel-Spo_like"/>
    <property type="match status" value="1"/>
</dbReference>
<gene>
    <name evidence="2" type="ORF">BKG73_04315</name>
</gene>
<evidence type="ECO:0000313" key="2">
    <source>
        <dbReference type="EMBL" id="OHU13898.1"/>
    </source>
</evidence>
<feature type="domain" description="RelA/SpoT" evidence="1">
    <location>
        <begin position="50"/>
        <end position="187"/>
    </location>
</feature>
<dbReference type="SUPFAM" id="SSF81301">
    <property type="entry name" value="Nucleotidyltransferase"/>
    <property type="match status" value="1"/>
</dbReference>
<dbReference type="PANTHER" id="PTHR47837">
    <property type="entry name" value="GTP PYROPHOSPHOKINASE YJBM"/>
    <property type="match status" value="1"/>
</dbReference>
<accession>A0ABX3C650</accession>
<dbReference type="Pfam" id="PF04607">
    <property type="entry name" value="RelA_SpoT"/>
    <property type="match status" value="1"/>
</dbReference>
<evidence type="ECO:0000313" key="3">
    <source>
        <dbReference type="Proteomes" id="UP000179621"/>
    </source>
</evidence>
<dbReference type="InterPro" id="IPR043519">
    <property type="entry name" value="NT_sf"/>
</dbReference>
<sequence length="328" mass="36036">MTSVDQLVLDLYDRRRYSTWRQACDAAVTFMKQATRVTDPGKKYGYSVDGRVKESSRAIAKINRKLTKEDFDLQNVDIEDLISDWIGVKVTCNTTDDAKALISKLGTLCTTADNPRFASKDGRDDVVDYMKSPKASGYRGYHAVILVKVHENAEPCEVKVEVQIKTRLQDAWGELTHESFYKSEDVDASPFHKTLARTMADLLDVVDRYANDLATEVAASSTSAQQDSDDDTSVAAGYICHDGSASMPVTVTVSHVEPTYALATDQDGETGLIRAITVRDLLAQAGKAQPDQYISVDDELAVGQVLLAVREHANGKTFFVPESLDPPG</sequence>
<organism evidence="2 3">
    <name type="scientific">Mycobacteroides saopaulense</name>
    <dbReference type="NCBI Taxonomy" id="1578165"/>
    <lineage>
        <taxon>Bacteria</taxon>
        <taxon>Bacillati</taxon>
        <taxon>Actinomycetota</taxon>
        <taxon>Actinomycetes</taxon>
        <taxon>Mycobacteriales</taxon>
        <taxon>Mycobacteriaceae</taxon>
        <taxon>Mycobacteroides</taxon>
    </lineage>
</organism>
<evidence type="ECO:0000259" key="1">
    <source>
        <dbReference type="SMART" id="SM00954"/>
    </source>
</evidence>
<dbReference type="RefSeq" id="WP_070909765.1">
    <property type="nucleotide sequence ID" value="NZ_MLIC01000001.1"/>
</dbReference>
<comment type="caution">
    <text evidence="2">The sequence shown here is derived from an EMBL/GenBank/DDBJ whole genome shotgun (WGS) entry which is preliminary data.</text>
</comment>
<dbReference type="Proteomes" id="UP000179621">
    <property type="component" value="Unassembled WGS sequence"/>
</dbReference>
<dbReference type="InterPro" id="IPR052366">
    <property type="entry name" value="GTP_Pyrophosphokinase"/>
</dbReference>
<reference evidence="2 3" key="1">
    <citation type="submission" date="2016-10" db="EMBL/GenBank/DDBJ databases">
        <title>Evaluation of Human, Animal and Environmental Mycobacterium chelonae Isolates by Core Genome Phylogenomic Analysis, Targeted Gene Comparison, and Anti-microbial Susceptibility Patterns: A Tale of Mistaken Identities.</title>
        <authorList>
            <person name="Fogelson S.B."/>
            <person name="Camus A.C."/>
            <person name="Lorenz W."/>
            <person name="Vasireddy R."/>
            <person name="Vasireddy S."/>
            <person name="Smith T."/>
            <person name="Brown-Elliott B.A."/>
            <person name="Wallace R.J.Jr."/>
            <person name="Hasan N.A."/>
            <person name="Reischl U."/>
            <person name="Sanchez S."/>
        </authorList>
    </citation>
    <scope>NUCLEOTIDE SEQUENCE [LARGE SCALE GENOMIC DNA]</scope>
    <source>
        <strain evidence="2 3">8528</strain>
    </source>
</reference>